<dbReference type="Pfam" id="PF00027">
    <property type="entry name" value="cNMP_binding"/>
    <property type="match status" value="1"/>
</dbReference>
<dbReference type="SMART" id="SM00387">
    <property type="entry name" value="HATPase_c"/>
    <property type="match status" value="1"/>
</dbReference>
<accession>A0ABP8Q2N4</accession>
<dbReference type="EC" id="2.7.13.3" evidence="2"/>
<comment type="caution">
    <text evidence="6">The sequence shown here is derived from an EMBL/GenBank/DDBJ whole genome shotgun (WGS) entry which is preliminary data.</text>
</comment>
<reference evidence="7" key="1">
    <citation type="journal article" date="2019" name="Int. J. Syst. Evol. Microbiol.">
        <title>The Global Catalogue of Microorganisms (GCM) 10K type strain sequencing project: providing services to taxonomists for standard genome sequencing and annotation.</title>
        <authorList>
            <consortium name="The Broad Institute Genomics Platform"/>
            <consortium name="The Broad Institute Genome Sequencing Center for Infectious Disease"/>
            <person name="Wu L."/>
            <person name="Ma J."/>
        </authorList>
    </citation>
    <scope>NUCLEOTIDE SEQUENCE [LARGE SCALE GENOMIC DNA]</scope>
    <source>
        <strain evidence="7">JCM 32226</strain>
    </source>
</reference>
<evidence type="ECO:0000256" key="1">
    <source>
        <dbReference type="ARBA" id="ARBA00000085"/>
    </source>
</evidence>
<dbReference type="InterPro" id="IPR003661">
    <property type="entry name" value="HisK_dim/P_dom"/>
</dbReference>
<dbReference type="InterPro" id="IPR003594">
    <property type="entry name" value="HATPase_dom"/>
</dbReference>
<dbReference type="InterPro" id="IPR014710">
    <property type="entry name" value="RmlC-like_jellyroll"/>
</dbReference>
<dbReference type="Gene3D" id="3.30.565.10">
    <property type="entry name" value="Histidine kinase-like ATPase, C-terminal domain"/>
    <property type="match status" value="1"/>
</dbReference>
<dbReference type="InterPro" id="IPR004358">
    <property type="entry name" value="Sig_transdc_His_kin-like_C"/>
</dbReference>
<evidence type="ECO:0000313" key="6">
    <source>
        <dbReference type="EMBL" id="GAA4496326.1"/>
    </source>
</evidence>
<evidence type="ECO:0000259" key="4">
    <source>
        <dbReference type="PROSITE" id="PS50042"/>
    </source>
</evidence>
<dbReference type="InterPro" id="IPR036890">
    <property type="entry name" value="HATPase_C_sf"/>
</dbReference>
<dbReference type="SUPFAM" id="SSF55874">
    <property type="entry name" value="ATPase domain of HSP90 chaperone/DNA topoisomerase II/histidine kinase"/>
    <property type="match status" value="1"/>
</dbReference>
<feature type="domain" description="Histidine kinase" evidence="5">
    <location>
        <begin position="158"/>
        <end position="438"/>
    </location>
</feature>
<dbReference type="InterPro" id="IPR005467">
    <property type="entry name" value="His_kinase_dom"/>
</dbReference>
<dbReference type="Pfam" id="PF02518">
    <property type="entry name" value="HATPase_c"/>
    <property type="match status" value="1"/>
</dbReference>
<keyword evidence="3" id="KW-0597">Phosphoprotein</keyword>
<dbReference type="PRINTS" id="PR00344">
    <property type="entry name" value="BCTRLSENSOR"/>
</dbReference>
<keyword evidence="7" id="KW-1185">Reference proteome</keyword>
<evidence type="ECO:0000313" key="7">
    <source>
        <dbReference type="Proteomes" id="UP001501321"/>
    </source>
</evidence>
<dbReference type="CDD" id="cd00082">
    <property type="entry name" value="HisKA"/>
    <property type="match status" value="1"/>
</dbReference>
<keyword evidence="6" id="KW-0067">ATP-binding</keyword>
<dbReference type="InterPro" id="IPR000595">
    <property type="entry name" value="cNMP-bd_dom"/>
</dbReference>
<dbReference type="Proteomes" id="UP001501321">
    <property type="component" value="Unassembled WGS sequence"/>
</dbReference>
<dbReference type="PANTHER" id="PTHR43065:SF48">
    <property type="entry name" value="HISTIDINE KINASE"/>
    <property type="match status" value="1"/>
</dbReference>
<dbReference type="Gene3D" id="2.60.120.10">
    <property type="entry name" value="Jelly Rolls"/>
    <property type="match status" value="1"/>
</dbReference>
<evidence type="ECO:0000256" key="3">
    <source>
        <dbReference type="ARBA" id="ARBA00022553"/>
    </source>
</evidence>
<dbReference type="InterPro" id="IPR018490">
    <property type="entry name" value="cNMP-bd_dom_sf"/>
</dbReference>
<dbReference type="PROSITE" id="PS50042">
    <property type="entry name" value="CNMP_BINDING_3"/>
    <property type="match status" value="1"/>
</dbReference>
<organism evidence="6 7">
    <name type="scientific">Pseudaeromonas paramecii</name>
    <dbReference type="NCBI Taxonomy" id="2138166"/>
    <lineage>
        <taxon>Bacteria</taxon>
        <taxon>Pseudomonadati</taxon>
        <taxon>Pseudomonadota</taxon>
        <taxon>Gammaproteobacteria</taxon>
        <taxon>Aeromonadales</taxon>
        <taxon>Aeromonadaceae</taxon>
        <taxon>Pseudaeromonas</taxon>
    </lineage>
</organism>
<gene>
    <name evidence="6" type="ORF">GCM10023095_11090</name>
</gene>
<comment type="catalytic activity">
    <reaction evidence="1">
        <text>ATP + protein L-histidine = ADP + protein N-phospho-L-histidine.</text>
        <dbReference type="EC" id="2.7.13.3"/>
    </reaction>
</comment>
<dbReference type="GO" id="GO:0005524">
    <property type="term" value="F:ATP binding"/>
    <property type="evidence" value="ECO:0007669"/>
    <property type="project" value="UniProtKB-KW"/>
</dbReference>
<dbReference type="CDD" id="cd00075">
    <property type="entry name" value="HATPase"/>
    <property type="match status" value="1"/>
</dbReference>
<dbReference type="EMBL" id="BAABFC010000009">
    <property type="protein sequence ID" value="GAA4496326.1"/>
    <property type="molecule type" value="Genomic_DNA"/>
</dbReference>
<evidence type="ECO:0000256" key="2">
    <source>
        <dbReference type="ARBA" id="ARBA00012438"/>
    </source>
</evidence>
<dbReference type="CDD" id="cd00038">
    <property type="entry name" value="CAP_ED"/>
    <property type="match status" value="1"/>
</dbReference>
<keyword evidence="6" id="KW-0547">Nucleotide-binding</keyword>
<sequence length="439" mass="48482">MSLDSLRQRYFAAPEHQRDLQPGERLLEQGAHNRCLYLLLEGRVRGRYLAAAEGEWLDILQVEAGRFMGVHSFFSRSFVSYCRLEAMTPCRVAWLDAEALNEVNSDGLSLTEQFMPVIMEELKQRQLTLNQAYLQQMHTERQLLQAEKMSTLGQLAAGVAHELNNAIAVIAHSSHSLISFISGRLGQPDKPAQDFFNRALRSGQLRSSSQLRQEARVLEQTFGLGATQARQFARMLEGAPVGQADIAALAEGVSHWELGRECHDMALAVKHATNIVRSVKQLGGGEAARHPGVQLLDTIDEALALLNSPLRRINLQLALSPLTPLLANETEWVQIWVNIIKNGCDALAQTPNPTIWIRADEDSQGVRVLVGNNGPQIPPTMLERIFEPHFTTKREGQRFGLGLGLAIVKGLVDSYGGSLAVCSQAAGTEFSIRIPKHHG</sequence>
<dbReference type="SUPFAM" id="SSF51206">
    <property type="entry name" value="cAMP-binding domain-like"/>
    <property type="match status" value="1"/>
</dbReference>
<protein>
    <recommendedName>
        <fullName evidence="2">histidine kinase</fullName>
        <ecNumber evidence="2">2.7.13.3</ecNumber>
    </recommendedName>
</protein>
<dbReference type="PROSITE" id="PS50109">
    <property type="entry name" value="HIS_KIN"/>
    <property type="match status" value="1"/>
</dbReference>
<name>A0ABP8Q2N4_9GAMM</name>
<dbReference type="Gene3D" id="1.10.287.130">
    <property type="match status" value="1"/>
</dbReference>
<feature type="domain" description="Cyclic nucleotide-binding" evidence="4">
    <location>
        <begin position="1"/>
        <end position="103"/>
    </location>
</feature>
<proteinExistence type="predicted"/>
<dbReference type="PANTHER" id="PTHR43065">
    <property type="entry name" value="SENSOR HISTIDINE KINASE"/>
    <property type="match status" value="1"/>
</dbReference>
<dbReference type="RefSeq" id="WP_345010879.1">
    <property type="nucleotide sequence ID" value="NZ_BAABFC010000009.1"/>
</dbReference>
<evidence type="ECO:0000259" key="5">
    <source>
        <dbReference type="PROSITE" id="PS50109"/>
    </source>
</evidence>